<protein>
    <recommendedName>
        <fullName evidence="1">F-box domain-containing protein</fullName>
    </recommendedName>
</protein>
<reference evidence="2" key="1">
    <citation type="submission" date="2023-06" db="EMBL/GenBank/DDBJ databases">
        <authorList>
            <consortium name="Lawrence Berkeley National Laboratory"/>
            <person name="Ahrendt S."/>
            <person name="Sahu N."/>
            <person name="Indic B."/>
            <person name="Wong-Bajracharya J."/>
            <person name="Merenyi Z."/>
            <person name="Ke H.-M."/>
            <person name="Monk M."/>
            <person name="Kocsube S."/>
            <person name="Drula E."/>
            <person name="Lipzen A."/>
            <person name="Balint B."/>
            <person name="Henrissat B."/>
            <person name="Andreopoulos B."/>
            <person name="Martin F.M."/>
            <person name="Harder C.B."/>
            <person name="Rigling D."/>
            <person name="Ford K.L."/>
            <person name="Foster G.D."/>
            <person name="Pangilinan J."/>
            <person name="Papanicolaou A."/>
            <person name="Barry K."/>
            <person name="LaButti K."/>
            <person name="Viragh M."/>
            <person name="Koriabine M."/>
            <person name="Yan M."/>
            <person name="Riley R."/>
            <person name="Champramary S."/>
            <person name="Plett K.L."/>
            <person name="Tsai I.J."/>
            <person name="Slot J."/>
            <person name="Sipos G."/>
            <person name="Plett J."/>
            <person name="Nagy L.G."/>
            <person name="Grigoriev I.V."/>
        </authorList>
    </citation>
    <scope>NUCLEOTIDE SEQUENCE</scope>
    <source>
        <strain evidence="2">CCBAS 213</strain>
    </source>
</reference>
<dbReference type="GeneID" id="85367487"/>
<dbReference type="AlphaFoldDB" id="A0AA39NNX3"/>
<evidence type="ECO:0000313" key="2">
    <source>
        <dbReference type="EMBL" id="KAK0469113.1"/>
    </source>
</evidence>
<proteinExistence type="predicted"/>
<comment type="caution">
    <text evidence="2">The sequence shown here is derived from an EMBL/GenBank/DDBJ whole genome shotgun (WGS) entry which is preliminary data.</text>
</comment>
<evidence type="ECO:0000313" key="3">
    <source>
        <dbReference type="Proteomes" id="UP001175211"/>
    </source>
</evidence>
<accession>A0AA39NNX3</accession>
<gene>
    <name evidence="2" type="ORF">EV420DRAFT_9041</name>
</gene>
<name>A0AA39NNX3_ARMTA</name>
<evidence type="ECO:0000259" key="1">
    <source>
        <dbReference type="PROSITE" id="PS50181"/>
    </source>
</evidence>
<dbReference type="RefSeq" id="XP_060338906.1">
    <property type="nucleotide sequence ID" value="XM_060483939.1"/>
</dbReference>
<sequence length="449" mass="51115">MLLKPPPIHRLPPELLSEIFHWYLTDSTFYNVAVVRDGPWLLSHICRQWREIAISLNSLWSSFFIASPLPSIKDPEALLQTVLKRSEGSPLSFGMWLERDISLLEMPMKGIITELAAHSTAWKDVKFGMSSYNHFNEVVGLFSDLTVQPSLLETLHINISSLDAHEPDQHPITIFADAPMLRSVSIRPFFPMCLPWSQMTYLCTTDLSLEQLLHICRVAVHLETFLMECVHIDPQGDTPIPVTNNAIKTLQTWDFEFLPYLTLPSLTSLHIDESSEMDEVSLLGVNEAAVRGWDKVSRFVGRSGCRLKSLRITIDMASDDLLTMLRTAMTDVTDITFVNETGSTSQSSLLLALQKDPHILPKLERLYFSGSNSRDHCDLKEVLEFVQSRYGNGMGSLKSLHIDCERLFPEEDELLFGDEDRRFYLDQLKVFIDDGLDLVIDLDEELIEI</sequence>
<dbReference type="PROSITE" id="PS50181">
    <property type="entry name" value="FBOX"/>
    <property type="match status" value="1"/>
</dbReference>
<dbReference type="InterPro" id="IPR001810">
    <property type="entry name" value="F-box_dom"/>
</dbReference>
<feature type="domain" description="F-box" evidence="1">
    <location>
        <begin position="5"/>
        <end position="63"/>
    </location>
</feature>
<dbReference type="Proteomes" id="UP001175211">
    <property type="component" value="Unassembled WGS sequence"/>
</dbReference>
<keyword evidence="3" id="KW-1185">Reference proteome</keyword>
<dbReference type="Pfam" id="PF12937">
    <property type="entry name" value="F-box-like"/>
    <property type="match status" value="1"/>
</dbReference>
<organism evidence="2 3">
    <name type="scientific">Armillaria tabescens</name>
    <name type="common">Ringless honey mushroom</name>
    <name type="synonym">Agaricus tabescens</name>
    <dbReference type="NCBI Taxonomy" id="1929756"/>
    <lineage>
        <taxon>Eukaryota</taxon>
        <taxon>Fungi</taxon>
        <taxon>Dikarya</taxon>
        <taxon>Basidiomycota</taxon>
        <taxon>Agaricomycotina</taxon>
        <taxon>Agaricomycetes</taxon>
        <taxon>Agaricomycetidae</taxon>
        <taxon>Agaricales</taxon>
        <taxon>Marasmiineae</taxon>
        <taxon>Physalacriaceae</taxon>
        <taxon>Desarmillaria</taxon>
    </lineage>
</organism>
<dbReference type="EMBL" id="JAUEPS010000001">
    <property type="protein sequence ID" value="KAK0469113.1"/>
    <property type="molecule type" value="Genomic_DNA"/>
</dbReference>